<proteinExistence type="predicted"/>
<keyword evidence="1" id="KW-0812">Transmembrane</keyword>
<protein>
    <recommendedName>
        <fullName evidence="4">MalT-like TPR region domain-containing protein</fullName>
    </recommendedName>
</protein>
<name>A0ABS9WW98_9GAMM</name>
<dbReference type="RefSeq" id="WP_242282706.1">
    <property type="nucleotide sequence ID" value="NZ_JAKKSL010000001.1"/>
</dbReference>
<dbReference type="InterPro" id="IPR011990">
    <property type="entry name" value="TPR-like_helical_dom_sf"/>
</dbReference>
<evidence type="ECO:0000313" key="2">
    <source>
        <dbReference type="EMBL" id="MCI2282130.1"/>
    </source>
</evidence>
<dbReference type="Proteomes" id="UP001139646">
    <property type="component" value="Unassembled WGS sequence"/>
</dbReference>
<evidence type="ECO:0000256" key="1">
    <source>
        <dbReference type="SAM" id="Phobius"/>
    </source>
</evidence>
<dbReference type="InterPro" id="IPR019734">
    <property type="entry name" value="TPR_rpt"/>
</dbReference>
<keyword evidence="1" id="KW-1133">Transmembrane helix</keyword>
<keyword evidence="1" id="KW-0472">Membrane</keyword>
<dbReference type="EMBL" id="JAKKSL010000001">
    <property type="protein sequence ID" value="MCI2282130.1"/>
    <property type="molecule type" value="Genomic_DNA"/>
</dbReference>
<evidence type="ECO:0008006" key="4">
    <source>
        <dbReference type="Google" id="ProtNLM"/>
    </source>
</evidence>
<gene>
    <name evidence="2" type="ORF">L3081_00350</name>
</gene>
<accession>A0ABS9WW98</accession>
<reference evidence="2" key="1">
    <citation type="submission" date="2022-01" db="EMBL/GenBank/DDBJ databases">
        <title>Colwellia maritima, isolated from seawater.</title>
        <authorList>
            <person name="Kristyanto S."/>
            <person name="Jung J."/>
            <person name="Jeon C.O."/>
        </authorList>
    </citation>
    <scope>NUCLEOTIDE SEQUENCE</scope>
    <source>
        <strain evidence="2">MSW7</strain>
    </source>
</reference>
<dbReference type="SUPFAM" id="SSF48452">
    <property type="entry name" value="TPR-like"/>
    <property type="match status" value="2"/>
</dbReference>
<sequence length="570" mass="66031">MKKISNFSKIILIYALLTMSFSVISTERTLSQKDRLIDQVELLFTKDDEKLNYDEVLTLSNKIIIQREEYPNEIIAKTYLLLSHVTSNKGELETAYQFVQDGLAARPGQKQVKWCLQIKLASILSAKKRYKQLLSTAQQAIEMPQDKENIRYLLFALSYRSVAYAMLNQYENALNDLQKVESIIKENPLFAEHIALLTILANTYYHLTDYQTALTMNLKILQLRFRLKKLDNVEQTYYHLANTYYRLNRFNDAYNAFWESKRYAKNKSSKIHMAYASQGLGLTLIKQKQLTNAKAELEQAKRLFYYNNLSAPYLETIVSLALISNLTNDKHTEFSLLQEAEDLTSNLTNELSDDYIILYQLLAEYFIDKNQINEAYFWQKKYSTSLLKSKKAFKSNTSQTTKHTIKSAKSANILASAKTRDLAVKIAEQSASAATYSAKNDQQKNLIFILSTLAFLLLCSVIFLWLKDRAKKFQKAHDAIEKPSDVIATPVQTKELYEQNFNMARKYSYPLTLSYISISNWQELTFQFNKKIVNEVTREIASVINKHINEFESLGLVNEGEYLLIFPHQR</sequence>
<evidence type="ECO:0000313" key="3">
    <source>
        <dbReference type="Proteomes" id="UP001139646"/>
    </source>
</evidence>
<keyword evidence="3" id="KW-1185">Reference proteome</keyword>
<organism evidence="2 3">
    <name type="scientific">Colwellia maritima</name>
    <dbReference type="NCBI Taxonomy" id="2912588"/>
    <lineage>
        <taxon>Bacteria</taxon>
        <taxon>Pseudomonadati</taxon>
        <taxon>Pseudomonadota</taxon>
        <taxon>Gammaproteobacteria</taxon>
        <taxon>Alteromonadales</taxon>
        <taxon>Colwelliaceae</taxon>
        <taxon>Colwellia</taxon>
    </lineage>
</organism>
<feature type="transmembrane region" description="Helical" evidence="1">
    <location>
        <begin position="446"/>
        <end position="466"/>
    </location>
</feature>
<comment type="caution">
    <text evidence="2">The sequence shown here is derived from an EMBL/GenBank/DDBJ whole genome shotgun (WGS) entry which is preliminary data.</text>
</comment>
<dbReference type="Gene3D" id="1.25.40.10">
    <property type="entry name" value="Tetratricopeptide repeat domain"/>
    <property type="match status" value="1"/>
</dbReference>
<dbReference type="SMART" id="SM00028">
    <property type="entry name" value="TPR"/>
    <property type="match status" value="4"/>
</dbReference>